<keyword evidence="1" id="KW-0812">Transmembrane</keyword>
<evidence type="ECO:0000313" key="2">
    <source>
        <dbReference type="Proteomes" id="UP000050640"/>
    </source>
</evidence>
<organism evidence="2 3">
    <name type="scientific">Elaeophora elaphi</name>
    <dbReference type="NCBI Taxonomy" id="1147741"/>
    <lineage>
        <taxon>Eukaryota</taxon>
        <taxon>Metazoa</taxon>
        <taxon>Ecdysozoa</taxon>
        <taxon>Nematoda</taxon>
        <taxon>Chromadorea</taxon>
        <taxon>Rhabditida</taxon>
        <taxon>Spirurina</taxon>
        <taxon>Spiruromorpha</taxon>
        <taxon>Filarioidea</taxon>
        <taxon>Onchocercidae</taxon>
        <taxon>Elaeophora</taxon>
    </lineage>
</organism>
<reference evidence="3" key="1">
    <citation type="submission" date="2016-04" db="UniProtKB">
        <authorList>
            <consortium name="WormBaseParasite"/>
        </authorList>
    </citation>
    <scope>IDENTIFICATION</scope>
</reference>
<feature type="transmembrane region" description="Helical" evidence="1">
    <location>
        <begin position="420"/>
        <end position="438"/>
    </location>
</feature>
<feature type="transmembrane region" description="Helical" evidence="1">
    <location>
        <begin position="529"/>
        <end position="550"/>
    </location>
</feature>
<dbReference type="AlphaFoldDB" id="A0A0R3RW24"/>
<dbReference type="STRING" id="1147741.A0A0R3RW24"/>
<sequence length="624" mass="70203">MRIGHGVRSIFGMAFCTKVNETKTSQNPSDPSNGYTQMGCAQHCTTLNYALTEVRSYVFSNNYANNGISGNVELEFSIRKFSNDELGHCLGSQSLPSGYFSQLSSPHLSTIHSGAFDNAASNNFLDLQKRTHSLGSKTWVKALRKIADLCIEHTNADKVLQRAVSAVGRSGSNSTVSVDSSNHSRANSLDVGNSIVLFSTIKNVRKMRNDSKNLCAKVRSTVDHGQESNSKLTPTNDDEYVLPSFNSSVAKNSMKMPGNSSNRWIGTILERNASSSSSRIPRSQSPVSCKEKRWCGNNETNISSLSLETTRRSSVSKIAVEVACTNEKEYESPASNRAFVKDEQVDLQYATLHWHRSDAPSTSSRSNLHAIGGLIDKNYPKKYEYTFNKLNTVVGPCSIRHFVFMNVWSSTGYMGTGHKALFVWLLLLLALVFLVVYLDGGLDSEPSMFFMILGFFDILFLSTAVIKIMRHYQICGVGRRQYDMNAPYPVTGYVYPLEKRTSAVVFALLVFKITFEVLLYIRLKLGMVQVFWLAIPLWLFLVVLIIELTFRLFSIHNRPAVKIRQHIKLYVLPSAADKLEKKSREIMGKYGHRKKMRLYKVIYHHSCLWGLRPKSYDNEPRIIS</sequence>
<feature type="transmembrane region" description="Helical" evidence="1">
    <location>
        <begin position="450"/>
        <end position="469"/>
    </location>
</feature>
<dbReference type="WBParaSite" id="EEL_0000634101-mRNA-1">
    <property type="protein sequence ID" value="EEL_0000634101-mRNA-1"/>
    <property type="gene ID" value="EEL_0000634101"/>
</dbReference>
<name>A0A0R3RW24_9BILA</name>
<feature type="transmembrane region" description="Helical" evidence="1">
    <location>
        <begin position="503"/>
        <end position="523"/>
    </location>
</feature>
<accession>A0A0R3RW24</accession>
<keyword evidence="1" id="KW-0472">Membrane</keyword>
<evidence type="ECO:0000256" key="1">
    <source>
        <dbReference type="SAM" id="Phobius"/>
    </source>
</evidence>
<proteinExistence type="predicted"/>
<evidence type="ECO:0000313" key="3">
    <source>
        <dbReference type="WBParaSite" id="EEL_0000634101-mRNA-1"/>
    </source>
</evidence>
<keyword evidence="1" id="KW-1133">Transmembrane helix</keyword>
<keyword evidence="2" id="KW-1185">Reference proteome</keyword>
<dbReference type="Proteomes" id="UP000050640">
    <property type="component" value="Unplaced"/>
</dbReference>
<protein>
    <submittedName>
        <fullName evidence="3">Guanylate cyclase domain-containing protein</fullName>
    </submittedName>
</protein>